<keyword evidence="1" id="KW-1185">Reference proteome</keyword>
<dbReference type="Proteomes" id="UP000095287">
    <property type="component" value="Unplaced"/>
</dbReference>
<accession>A0A1I7ZWH8</accession>
<reference evidence="2" key="1">
    <citation type="submission" date="2016-11" db="UniProtKB">
        <authorList>
            <consortium name="WormBaseParasite"/>
        </authorList>
    </citation>
    <scope>IDENTIFICATION</scope>
</reference>
<sequence>MITYNEIITSVYNLPPIEQLETELRETIASTTETMIDSVEVKFNLIDQLNSLWMKFNEQYFEITSYRNRILSTMHGIECLSEALDRNRRNPKYTLDFQKWFHQLLPVVDPKEKDGIKKVSRDHNPWIEDLMNRIDTIKDLITDVSNAITSTFHRPIISTIVEITHIHTQTVPPTMVETYTSMAQDEDMQDSDISRSPSFIIIDEEMNEENEPMETAQHIQEILTTRTQEEEETPLYQRPLTSNASSSHHDPAFIELERKFINKILKGLEHDGSLIIEKINHWRHSLNSRIPSKPIRPDIACIFCGRYHYTEQCFIYQEIDERRRMIQEFRRCEMCLYSRDHTRCSKADTPCRHCFEYGHHQALCMSTRDMQNKVDHLKKEDMVIRNLRFEFEERMRKITQTNY</sequence>
<evidence type="ECO:0000313" key="1">
    <source>
        <dbReference type="Proteomes" id="UP000095287"/>
    </source>
</evidence>
<protein>
    <submittedName>
        <fullName evidence="2">Uncharacterized protein</fullName>
    </submittedName>
</protein>
<organism evidence="1 2">
    <name type="scientific">Steinernema glaseri</name>
    <dbReference type="NCBI Taxonomy" id="37863"/>
    <lineage>
        <taxon>Eukaryota</taxon>
        <taxon>Metazoa</taxon>
        <taxon>Ecdysozoa</taxon>
        <taxon>Nematoda</taxon>
        <taxon>Chromadorea</taxon>
        <taxon>Rhabditida</taxon>
        <taxon>Tylenchina</taxon>
        <taxon>Panagrolaimomorpha</taxon>
        <taxon>Strongyloidoidea</taxon>
        <taxon>Steinernematidae</taxon>
        <taxon>Steinernema</taxon>
    </lineage>
</organism>
<dbReference type="WBParaSite" id="L893_g30484.t1">
    <property type="protein sequence ID" value="L893_g30484.t1"/>
    <property type="gene ID" value="L893_g30484"/>
</dbReference>
<evidence type="ECO:0000313" key="2">
    <source>
        <dbReference type="WBParaSite" id="L893_g30484.t1"/>
    </source>
</evidence>
<dbReference type="AlphaFoldDB" id="A0A1I7ZWH8"/>
<name>A0A1I7ZWH8_9BILA</name>
<proteinExistence type="predicted"/>